<gene>
    <name evidence="7" type="primary">LOC100372024</name>
</gene>
<keyword evidence="3" id="KW-0446">Lipid-binding</keyword>
<keyword evidence="6" id="KW-1185">Reference proteome</keyword>
<evidence type="ECO:0000313" key="6">
    <source>
        <dbReference type="Proteomes" id="UP000694865"/>
    </source>
</evidence>
<protein>
    <submittedName>
        <fullName evidence="7">StAR-related lipid transfer protein 6-like</fullName>
    </submittedName>
</protein>
<dbReference type="SUPFAM" id="SSF55961">
    <property type="entry name" value="Bet v1-like"/>
    <property type="match status" value="1"/>
</dbReference>
<dbReference type="RefSeq" id="XP_002735984.1">
    <property type="nucleotide sequence ID" value="XM_002735938.2"/>
</dbReference>
<organism evidence="6 7">
    <name type="scientific">Saccoglossus kowalevskii</name>
    <name type="common">Acorn worm</name>
    <dbReference type="NCBI Taxonomy" id="10224"/>
    <lineage>
        <taxon>Eukaryota</taxon>
        <taxon>Metazoa</taxon>
        <taxon>Hemichordata</taxon>
        <taxon>Enteropneusta</taxon>
        <taxon>Harrimaniidae</taxon>
        <taxon>Saccoglossus</taxon>
    </lineage>
</organism>
<dbReference type="Gene3D" id="3.30.530.20">
    <property type="match status" value="1"/>
</dbReference>
<dbReference type="PROSITE" id="PS50848">
    <property type="entry name" value="START"/>
    <property type="match status" value="1"/>
</dbReference>
<proteinExistence type="predicted"/>
<evidence type="ECO:0000256" key="3">
    <source>
        <dbReference type="ARBA" id="ARBA00023121"/>
    </source>
</evidence>
<accession>A0ABM0GRW7</accession>
<dbReference type="InterPro" id="IPR023393">
    <property type="entry name" value="START-like_dom_sf"/>
</dbReference>
<dbReference type="PANTHER" id="PTHR46374:SF1">
    <property type="entry name" value="START DOMAIN-CONTAINING PROTEIN"/>
    <property type="match status" value="1"/>
</dbReference>
<evidence type="ECO:0000313" key="7">
    <source>
        <dbReference type="RefSeq" id="XP_002735984.1"/>
    </source>
</evidence>
<dbReference type="Proteomes" id="UP000694865">
    <property type="component" value="Unplaced"/>
</dbReference>
<comment type="function">
    <text evidence="4">May be involved in the intracellular transport of sterols or other lipids. May bind cholesterol or other sterols.</text>
</comment>
<sequence>MTYTFRMSQYRSIAEDTLLRVEEYARSDGWKPCKTSRGLTITCKDSLDFHGKVYRSTYELAASPERALDLIWDLEKHMKWHESVDRMGCIETIDEDLKVIRTVSVPYLKGLISPREFIDVIGYKRYQERNLLILYWKGVEHDDYRKPTRGCVRGVTYPSAMFLYAVDGQPQRSRCVQILQLDGHTWPRAITDRALTIFQTNGYDDLVKAIDSQPDDDASL</sequence>
<dbReference type="InterPro" id="IPR002913">
    <property type="entry name" value="START_lipid-bd_dom"/>
</dbReference>
<dbReference type="GeneID" id="100372024"/>
<dbReference type="InterPro" id="IPR043556">
    <property type="entry name" value="StARD5/6"/>
</dbReference>
<reference evidence="7" key="1">
    <citation type="submission" date="2025-08" db="UniProtKB">
        <authorList>
            <consortium name="RefSeq"/>
        </authorList>
    </citation>
    <scope>IDENTIFICATION</scope>
    <source>
        <tissue evidence="7">Testes</tissue>
    </source>
</reference>
<keyword evidence="2" id="KW-0445">Lipid transport</keyword>
<dbReference type="PANTHER" id="PTHR46374">
    <property type="entry name" value="PROTEIN CBG07384"/>
    <property type="match status" value="1"/>
</dbReference>
<evidence type="ECO:0000259" key="5">
    <source>
        <dbReference type="PROSITE" id="PS50848"/>
    </source>
</evidence>
<keyword evidence="1" id="KW-0813">Transport</keyword>
<evidence type="ECO:0000256" key="2">
    <source>
        <dbReference type="ARBA" id="ARBA00023055"/>
    </source>
</evidence>
<evidence type="ECO:0000256" key="4">
    <source>
        <dbReference type="ARBA" id="ARBA00024750"/>
    </source>
</evidence>
<evidence type="ECO:0000256" key="1">
    <source>
        <dbReference type="ARBA" id="ARBA00022448"/>
    </source>
</evidence>
<feature type="domain" description="START" evidence="5">
    <location>
        <begin position="25"/>
        <end position="215"/>
    </location>
</feature>
<name>A0ABM0GRW7_SACKO</name>
<dbReference type="Pfam" id="PF01852">
    <property type="entry name" value="START"/>
    <property type="match status" value="1"/>
</dbReference>